<dbReference type="RefSeq" id="WP_154449629.1">
    <property type="nucleotide sequence ID" value="NZ_WIND01000042.1"/>
</dbReference>
<name>A0A6L5Z6N6_9RHOB</name>
<dbReference type="Proteomes" id="UP000474957">
    <property type="component" value="Unassembled WGS sequence"/>
</dbReference>
<sequence>MSLVEIAITLAAAGAGGTAAWTVWRLSEFLKRHLPRRAARAPAAATAADPAATAPRAVAGDAAGDAADDAAAPAARAPADLAPPPVPPPAADLASRLDALRADVATLAQAQLVLLEGRAERENRLLAEMRAIAATPELSNGLSRVEKALVALADRLPETAPEADQTANRGSAADADRTPPRAPGAAREVVIDDDRDADRDDGRDDDGNRRPAPRPEPARDRGDSLVSMREHARGADDSLVSMLDHARNGPRADSSAETGRLGRRGLGPAE</sequence>
<keyword evidence="2" id="KW-0812">Transmembrane</keyword>
<keyword evidence="2" id="KW-1133">Transmembrane helix</keyword>
<evidence type="ECO:0000256" key="2">
    <source>
        <dbReference type="SAM" id="Phobius"/>
    </source>
</evidence>
<feature type="compositionally biased region" description="Basic and acidic residues" evidence="1">
    <location>
        <begin position="216"/>
        <end position="236"/>
    </location>
</feature>
<feature type="region of interest" description="Disordered" evidence="1">
    <location>
        <begin position="157"/>
        <end position="270"/>
    </location>
</feature>
<comment type="caution">
    <text evidence="3">The sequence shown here is derived from an EMBL/GenBank/DDBJ whole genome shotgun (WGS) entry which is preliminary data.</text>
</comment>
<evidence type="ECO:0000313" key="3">
    <source>
        <dbReference type="EMBL" id="MSU92117.1"/>
    </source>
</evidence>
<feature type="compositionally biased region" description="Pro residues" evidence="1">
    <location>
        <begin position="81"/>
        <end position="90"/>
    </location>
</feature>
<organism evidence="3 4">
    <name type="scientific">Halovulum marinum</name>
    <dbReference type="NCBI Taxonomy" id="2662447"/>
    <lineage>
        <taxon>Bacteria</taxon>
        <taxon>Pseudomonadati</taxon>
        <taxon>Pseudomonadota</taxon>
        <taxon>Alphaproteobacteria</taxon>
        <taxon>Rhodobacterales</taxon>
        <taxon>Paracoccaceae</taxon>
        <taxon>Halovulum</taxon>
    </lineage>
</organism>
<feature type="compositionally biased region" description="Low complexity" evidence="1">
    <location>
        <begin position="41"/>
        <end position="80"/>
    </location>
</feature>
<feature type="transmembrane region" description="Helical" evidence="2">
    <location>
        <begin position="6"/>
        <end position="27"/>
    </location>
</feature>
<feature type="region of interest" description="Disordered" evidence="1">
    <location>
        <begin position="41"/>
        <end position="92"/>
    </location>
</feature>
<protein>
    <submittedName>
        <fullName evidence="3">Uncharacterized protein</fullName>
    </submittedName>
</protein>
<evidence type="ECO:0000313" key="4">
    <source>
        <dbReference type="Proteomes" id="UP000474957"/>
    </source>
</evidence>
<keyword evidence="2" id="KW-0472">Membrane</keyword>
<evidence type="ECO:0000256" key="1">
    <source>
        <dbReference type="SAM" id="MobiDB-lite"/>
    </source>
</evidence>
<gene>
    <name evidence="3" type="ORF">GE300_21475</name>
</gene>
<feature type="compositionally biased region" description="Basic and acidic residues" evidence="1">
    <location>
        <begin position="189"/>
        <end position="209"/>
    </location>
</feature>
<accession>A0A6L5Z6N6</accession>
<dbReference type="EMBL" id="WIND01000042">
    <property type="protein sequence ID" value="MSU92117.1"/>
    <property type="molecule type" value="Genomic_DNA"/>
</dbReference>
<reference evidence="3 4" key="1">
    <citation type="submission" date="2019-10" db="EMBL/GenBank/DDBJ databases">
        <title>Cognatihalovulum marinum gen. nov. sp. nov., a new member of the family Rhodobacteraceae isolated from deep seawater of the Northwest Indian Ocean.</title>
        <authorList>
            <person name="Ruan C."/>
            <person name="Wang J."/>
            <person name="Zheng X."/>
            <person name="Song L."/>
            <person name="Zhu Y."/>
            <person name="Huang Y."/>
            <person name="Lu Z."/>
            <person name="Du W."/>
            <person name="Huang L."/>
            <person name="Dai X."/>
        </authorList>
    </citation>
    <scope>NUCLEOTIDE SEQUENCE [LARGE SCALE GENOMIC DNA]</scope>
    <source>
        <strain evidence="3 4">2CG4</strain>
    </source>
</reference>
<keyword evidence="4" id="KW-1185">Reference proteome</keyword>
<proteinExistence type="predicted"/>
<dbReference type="AlphaFoldDB" id="A0A6L5Z6N6"/>